<dbReference type="AlphaFoldDB" id="A0A1S9THA7"/>
<dbReference type="Proteomes" id="UP000190906">
    <property type="component" value="Unassembled WGS sequence"/>
</dbReference>
<dbReference type="EMBL" id="MUAJ01000053">
    <property type="protein sequence ID" value="OOR09267.1"/>
    <property type="molecule type" value="Genomic_DNA"/>
</dbReference>
<evidence type="ECO:0000256" key="1">
    <source>
        <dbReference type="SAM" id="MobiDB-lite"/>
    </source>
</evidence>
<evidence type="ECO:0000313" key="2">
    <source>
        <dbReference type="EMBL" id="OOR09267.1"/>
    </source>
</evidence>
<protein>
    <submittedName>
        <fullName evidence="2">Uncharacterized protein</fullName>
    </submittedName>
</protein>
<dbReference type="RefSeq" id="WP_078205585.1">
    <property type="nucleotide sequence ID" value="NZ_MUAJ01000053.1"/>
</dbReference>
<feature type="compositionally biased region" description="Basic and acidic residues" evidence="1">
    <location>
        <begin position="13"/>
        <end position="23"/>
    </location>
</feature>
<proteinExistence type="predicted"/>
<comment type="caution">
    <text evidence="2">The sequence shown here is derived from an EMBL/GenBank/DDBJ whole genome shotgun (WGS) entry which is preliminary data.</text>
</comment>
<gene>
    <name evidence="2" type="ORF">BW897_28690</name>
</gene>
<feature type="region of interest" description="Disordered" evidence="1">
    <location>
        <begin position="1"/>
        <end position="23"/>
    </location>
</feature>
<accession>A0A1S9THA7</accession>
<reference evidence="2 3" key="1">
    <citation type="submission" date="2017-01" db="EMBL/GenBank/DDBJ databases">
        <title>Bacillus cereus isolates.</title>
        <authorList>
            <person name="Beno S.M."/>
        </authorList>
    </citation>
    <scope>NUCLEOTIDE SEQUENCE [LARGE SCALE GENOMIC DNA]</scope>
    <source>
        <strain evidence="2 3">FSL H8-0485</strain>
    </source>
</reference>
<sequence>MWDSHFHGPPSKVKVEEISSENNSDKTFKVGQIYSHPLYVYKLEISKIEAYKGESYSYRNASIFVKPCFPNRENEIVKLDEYEMTTEELNADKWWIELEK</sequence>
<evidence type="ECO:0000313" key="3">
    <source>
        <dbReference type="Proteomes" id="UP000190906"/>
    </source>
</evidence>
<organism evidence="2 3">
    <name type="scientific">Bacillus cereus</name>
    <dbReference type="NCBI Taxonomy" id="1396"/>
    <lineage>
        <taxon>Bacteria</taxon>
        <taxon>Bacillati</taxon>
        <taxon>Bacillota</taxon>
        <taxon>Bacilli</taxon>
        <taxon>Bacillales</taxon>
        <taxon>Bacillaceae</taxon>
        <taxon>Bacillus</taxon>
        <taxon>Bacillus cereus group</taxon>
    </lineage>
</organism>
<name>A0A1S9THA7_BACCE</name>